<proteinExistence type="predicted"/>
<dbReference type="FunFam" id="3.30.70.270:FF:000001">
    <property type="entry name" value="Diguanylate cyclase domain protein"/>
    <property type="match status" value="1"/>
</dbReference>
<sequence>MPHLSLPGRVSADRVGVRGDAADTAVSVRRRMLAWLLVVVVLLVGTAASTVAVVAVQRAEQRYAAQLMDRYGDDAARLVTAQVAVFANTVTDLAAAIGAQSDLSALDFAAIVSGLNRQRLPGTSGIAYVVPASDVQAGAVQAAWRQAGVAGLTLTPSPAGAATERLYVVLDRPFDGAASVAGRDLSGVAPLVQALRIARDDAAFTISSAYVLTKDRALPAAQQQTSFTVSMPVHGRAGTADTGRFRGWLVMGVRGGDFINQTLHLQAHGAVHIQLTDASTTPAKVIAAVTAGTRVPDDRLHREHRLTLGQRDWELTLAPTTRLLSVTDRRLALMTGAGGAILTLLLTTLVGVLAGARNRAMTQVDSATAALRLDIRRRQETEQRLREREDELRQLAFHDPLTGLVNRILLHERVEHAMATHARAGHSFAVLFVDLDGFKPVNDTFGHAAGDQLLCQVAQRLTRCVRSSDTVARYGGDEFAILAEHLASPDDALITADRIIAALIPPHDLNGTPVTVSASIGVALGGDHAGTDDILRAADDAMYQAKAAGKGRTALASNPTAGP</sequence>
<dbReference type="InterPro" id="IPR043128">
    <property type="entry name" value="Rev_trsase/Diguanyl_cyclase"/>
</dbReference>
<dbReference type="GO" id="GO:0003824">
    <property type="term" value="F:catalytic activity"/>
    <property type="evidence" value="ECO:0007669"/>
    <property type="project" value="UniProtKB-ARBA"/>
</dbReference>
<dbReference type="PROSITE" id="PS50887">
    <property type="entry name" value="GGDEF"/>
    <property type="match status" value="1"/>
</dbReference>
<dbReference type="InterPro" id="IPR029787">
    <property type="entry name" value="Nucleotide_cyclase"/>
</dbReference>
<dbReference type="Proteomes" id="UP000660611">
    <property type="component" value="Unassembled WGS sequence"/>
</dbReference>
<name>A0A919Q305_9ACTN</name>
<dbReference type="SMART" id="SM00267">
    <property type="entry name" value="GGDEF"/>
    <property type="match status" value="1"/>
</dbReference>
<dbReference type="Gene3D" id="3.30.70.270">
    <property type="match status" value="1"/>
</dbReference>
<comment type="caution">
    <text evidence="3">The sequence shown here is derived from an EMBL/GenBank/DDBJ whole genome shotgun (WGS) entry which is preliminary data.</text>
</comment>
<feature type="transmembrane region" description="Helical" evidence="1">
    <location>
        <begin position="331"/>
        <end position="356"/>
    </location>
</feature>
<organism evidence="3 4">
    <name type="scientific">Dactylosporangium siamense</name>
    <dbReference type="NCBI Taxonomy" id="685454"/>
    <lineage>
        <taxon>Bacteria</taxon>
        <taxon>Bacillati</taxon>
        <taxon>Actinomycetota</taxon>
        <taxon>Actinomycetes</taxon>
        <taxon>Micromonosporales</taxon>
        <taxon>Micromonosporaceae</taxon>
        <taxon>Dactylosporangium</taxon>
    </lineage>
</organism>
<dbReference type="InterPro" id="IPR052163">
    <property type="entry name" value="DGC-Regulatory_Protein"/>
</dbReference>
<keyword evidence="4" id="KW-1185">Reference proteome</keyword>
<feature type="domain" description="GGDEF" evidence="2">
    <location>
        <begin position="426"/>
        <end position="558"/>
    </location>
</feature>
<dbReference type="Pfam" id="PF03924">
    <property type="entry name" value="CHASE"/>
    <property type="match status" value="1"/>
</dbReference>
<reference evidence="3" key="1">
    <citation type="submission" date="2021-01" db="EMBL/GenBank/DDBJ databases">
        <title>Whole genome shotgun sequence of Dactylosporangium siamense NBRC 106093.</title>
        <authorList>
            <person name="Komaki H."/>
            <person name="Tamura T."/>
        </authorList>
    </citation>
    <scope>NUCLEOTIDE SEQUENCE</scope>
    <source>
        <strain evidence="3">NBRC 106093</strain>
    </source>
</reference>
<dbReference type="EMBL" id="BONQ01000204">
    <property type="protein sequence ID" value="GIG52940.1"/>
    <property type="molecule type" value="Genomic_DNA"/>
</dbReference>
<dbReference type="CDD" id="cd01949">
    <property type="entry name" value="GGDEF"/>
    <property type="match status" value="1"/>
</dbReference>
<accession>A0A919Q305</accession>
<dbReference type="SUPFAM" id="SSF55073">
    <property type="entry name" value="Nucleotide cyclase"/>
    <property type="match status" value="1"/>
</dbReference>
<dbReference type="InterPro" id="IPR000160">
    <property type="entry name" value="GGDEF_dom"/>
</dbReference>
<gene>
    <name evidence="3" type="ORF">Dsi01nite_109810</name>
</gene>
<dbReference type="NCBIfam" id="TIGR00254">
    <property type="entry name" value="GGDEF"/>
    <property type="match status" value="1"/>
</dbReference>
<dbReference type="PANTHER" id="PTHR46663">
    <property type="entry name" value="DIGUANYLATE CYCLASE DGCT-RELATED"/>
    <property type="match status" value="1"/>
</dbReference>
<evidence type="ECO:0000259" key="2">
    <source>
        <dbReference type="PROSITE" id="PS50887"/>
    </source>
</evidence>
<feature type="transmembrane region" description="Helical" evidence="1">
    <location>
        <begin position="33"/>
        <end position="56"/>
    </location>
</feature>
<evidence type="ECO:0000313" key="4">
    <source>
        <dbReference type="Proteomes" id="UP000660611"/>
    </source>
</evidence>
<protein>
    <recommendedName>
        <fullName evidence="2">GGDEF domain-containing protein</fullName>
    </recommendedName>
</protein>
<dbReference type="SMART" id="SM01079">
    <property type="entry name" value="CHASE"/>
    <property type="match status" value="1"/>
</dbReference>
<keyword evidence="1" id="KW-0472">Membrane</keyword>
<dbReference type="InterPro" id="IPR006189">
    <property type="entry name" value="CHASE_dom"/>
</dbReference>
<dbReference type="PANTHER" id="PTHR46663:SF2">
    <property type="entry name" value="GGDEF DOMAIN-CONTAINING PROTEIN"/>
    <property type="match status" value="1"/>
</dbReference>
<evidence type="ECO:0000256" key="1">
    <source>
        <dbReference type="SAM" id="Phobius"/>
    </source>
</evidence>
<dbReference type="AlphaFoldDB" id="A0A919Q305"/>
<keyword evidence="1" id="KW-1133">Transmembrane helix</keyword>
<evidence type="ECO:0000313" key="3">
    <source>
        <dbReference type="EMBL" id="GIG52940.1"/>
    </source>
</evidence>
<keyword evidence="1" id="KW-0812">Transmembrane</keyword>
<dbReference type="Pfam" id="PF00990">
    <property type="entry name" value="GGDEF"/>
    <property type="match status" value="1"/>
</dbReference>